<accession>A0A5C3KAE1</accession>
<protein>
    <submittedName>
        <fullName evidence="1">Uncharacterized protein</fullName>
    </submittedName>
</protein>
<evidence type="ECO:0000313" key="1">
    <source>
        <dbReference type="EMBL" id="TFK16687.1"/>
    </source>
</evidence>
<reference evidence="1 2" key="1">
    <citation type="journal article" date="2019" name="Nat. Ecol. Evol.">
        <title>Megaphylogeny resolves global patterns of mushroom evolution.</title>
        <authorList>
            <person name="Varga T."/>
            <person name="Krizsan K."/>
            <person name="Foldi C."/>
            <person name="Dima B."/>
            <person name="Sanchez-Garcia M."/>
            <person name="Sanchez-Ramirez S."/>
            <person name="Szollosi G.J."/>
            <person name="Szarkandi J.G."/>
            <person name="Papp V."/>
            <person name="Albert L."/>
            <person name="Andreopoulos W."/>
            <person name="Angelini C."/>
            <person name="Antonin V."/>
            <person name="Barry K.W."/>
            <person name="Bougher N.L."/>
            <person name="Buchanan P."/>
            <person name="Buyck B."/>
            <person name="Bense V."/>
            <person name="Catcheside P."/>
            <person name="Chovatia M."/>
            <person name="Cooper J."/>
            <person name="Damon W."/>
            <person name="Desjardin D."/>
            <person name="Finy P."/>
            <person name="Geml J."/>
            <person name="Haridas S."/>
            <person name="Hughes K."/>
            <person name="Justo A."/>
            <person name="Karasinski D."/>
            <person name="Kautmanova I."/>
            <person name="Kiss B."/>
            <person name="Kocsube S."/>
            <person name="Kotiranta H."/>
            <person name="LaButti K.M."/>
            <person name="Lechner B.E."/>
            <person name="Liimatainen K."/>
            <person name="Lipzen A."/>
            <person name="Lukacs Z."/>
            <person name="Mihaltcheva S."/>
            <person name="Morgado L.N."/>
            <person name="Niskanen T."/>
            <person name="Noordeloos M.E."/>
            <person name="Ohm R.A."/>
            <person name="Ortiz-Santana B."/>
            <person name="Ovrebo C."/>
            <person name="Racz N."/>
            <person name="Riley R."/>
            <person name="Savchenko A."/>
            <person name="Shiryaev A."/>
            <person name="Soop K."/>
            <person name="Spirin V."/>
            <person name="Szebenyi C."/>
            <person name="Tomsovsky M."/>
            <person name="Tulloss R.E."/>
            <person name="Uehling J."/>
            <person name="Grigoriev I.V."/>
            <person name="Vagvolgyi C."/>
            <person name="Papp T."/>
            <person name="Martin F.M."/>
            <person name="Miettinen O."/>
            <person name="Hibbett D.S."/>
            <person name="Nagy L.G."/>
        </authorList>
    </citation>
    <scope>NUCLEOTIDE SEQUENCE [LARGE SCALE GENOMIC DNA]</scope>
    <source>
        <strain evidence="1 2">CBS 121175</strain>
    </source>
</reference>
<name>A0A5C3KAE1_COPMA</name>
<dbReference type="EMBL" id="ML210669">
    <property type="protein sequence ID" value="TFK16687.1"/>
    <property type="molecule type" value="Genomic_DNA"/>
</dbReference>
<dbReference type="AlphaFoldDB" id="A0A5C3KAE1"/>
<gene>
    <name evidence="1" type="ORF">FA15DRAFT_606582</name>
</gene>
<dbReference type="OrthoDB" id="3186349at2759"/>
<organism evidence="1 2">
    <name type="scientific">Coprinopsis marcescibilis</name>
    <name type="common">Agaric fungus</name>
    <name type="synonym">Psathyrella marcescibilis</name>
    <dbReference type="NCBI Taxonomy" id="230819"/>
    <lineage>
        <taxon>Eukaryota</taxon>
        <taxon>Fungi</taxon>
        <taxon>Dikarya</taxon>
        <taxon>Basidiomycota</taxon>
        <taxon>Agaricomycotina</taxon>
        <taxon>Agaricomycetes</taxon>
        <taxon>Agaricomycetidae</taxon>
        <taxon>Agaricales</taxon>
        <taxon>Agaricineae</taxon>
        <taxon>Psathyrellaceae</taxon>
        <taxon>Coprinopsis</taxon>
    </lineage>
</organism>
<sequence>MGYTNSMQIQHGDLTFLLQDEIPHVTMPFVNDVPVKGPPTHYKLNRGGYKTIEGNLGIRQFVWEHVHDVACAVTRIVNVGSTFSGHKAKICVPEAIIVGHLCTYEGQ</sequence>
<evidence type="ECO:0000313" key="2">
    <source>
        <dbReference type="Proteomes" id="UP000307440"/>
    </source>
</evidence>
<dbReference type="STRING" id="230819.A0A5C3KAE1"/>
<dbReference type="Proteomes" id="UP000307440">
    <property type="component" value="Unassembled WGS sequence"/>
</dbReference>
<keyword evidence="2" id="KW-1185">Reference proteome</keyword>
<proteinExistence type="predicted"/>